<name>A0A5N6BTB5_9ACTN</name>
<evidence type="ECO:0000259" key="2">
    <source>
        <dbReference type="Pfam" id="PF01494"/>
    </source>
</evidence>
<accession>A0A5N6BTB5</accession>
<reference evidence="3 4" key="1">
    <citation type="submission" date="2019-10" db="EMBL/GenBank/DDBJ databases">
        <title>Nonomuraea sp. nov., isolated from Phyllanthus amarus.</title>
        <authorList>
            <person name="Klykleung N."/>
            <person name="Tanasupawat S."/>
        </authorList>
    </citation>
    <scope>NUCLEOTIDE SEQUENCE [LARGE SCALE GENOMIC DNA]</scope>
    <source>
        <strain evidence="3 4">CR1-09</strain>
    </source>
</reference>
<evidence type="ECO:0000256" key="1">
    <source>
        <dbReference type="ARBA" id="ARBA00023002"/>
    </source>
</evidence>
<dbReference type="Proteomes" id="UP000313066">
    <property type="component" value="Unassembled WGS sequence"/>
</dbReference>
<evidence type="ECO:0000313" key="4">
    <source>
        <dbReference type="Proteomes" id="UP000313066"/>
    </source>
</evidence>
<dbReference type="InterPro" id="IPR050631">
    <property type="entry name" value="PheA/TfdB_FAD_monoxygenase"/>
</dbReference>
<organism evidence="3 4">
    <name type="scientific">Microbispora catharanthi</name>
    <dbReference type="NCBI Taxonomy" id="1712871"/>
    <lineage>
        <taxon>Bacteria</taxon>
        <taxon>Bacillati</taxon>
        <taxon>Actinomycetota</taxon>
        <taxon>Actinomycetes</taxon>
        <taxon>Streptosporangiales</taxon>
        <taxon>Streptosporangiaceae</taxon>
        <taxon>Microbispora</taxon>
    </lineage>
</organism>
<sequence>MHSVMDTDVLIIGAGPTGLTAAGLLADHGVRVVVVEKNPGTSDEPRAISVADETLRVMQQIGILDRLVPEMLTDTGARYFGRHGQLLAEVRPASSRLGQPGKSQFDQPVLEELLLDAVRGRDRVELRFETEAFSVRDTGDHVETTVLGPRGRTVVHAKWVIACDGGRSPVRCRLGIPMEGSTQVEEWIVVDLLGTGEHERFAEFHCNGTRPAVVVPGVKGRCRFEFMLLPGETAEQVTTPDMVATLIEPYLRRRVAPEDIRRARVYVAHQRVALRYRQGRVLLAGDAAHMMPPFAGQGMNAGIRDAANLAWKIAAAVHGTGTDALVATYETERRPHAEQMVKLSRRIGQIVMSTDSRVTLARDLLLRGTGLVPSLKSWITAMKFLKQPHHTRGCIAPVPDGLPKTVAGLVGRSLSQPAVRLPGGDTAPLDTMLGSGWNALRFAGGAGIEVIPLDATPGAADGRVVVADLSGSFAGLRAEPVTLLVRPDRYVAAAAPAGRESEAFAALVEFVPWLADAWRRHQERLQPPIPS</sequence>
<dbReference type="AlphaFoldDB" id="A0A5N6BTB5"/>
<dbReference type="Gene3D" id="3.50.50.60">
    <property type="entry name" value="FAD/NAD(P)-binding domain"/>
    <property type="match status" value="1"/>
</dbReference>
<feature type="domain" description="FAD-binding" evidence="2">
    <location>
        <begin position="6"/>
        <end position="343"/>
    </location>
</feature>
<dbReference type="GO" id="GO:0019622">
    <property type="term" value="P:3-(3-hydroxy)phenylpropionate catabolic process"/>
    <property type="evidence" value="ECO:0007669"/>
    <property type="project" value="TreeGrafter"/>
</dbReference>
<proteinExistence type="predicted"/>
<protein>
    <submittedName>
        <fullName evidence="3">NAD(P)-binding protein</fullName>
    </submittedName>
</protein>
<gene>
    <name evidence="3" type="ORF">FH610_018565</name>
</gene>
<dbReference type="EMBL" id="VDMA02000009">
    <property type="protein sequence ID" value="KAB8183671.1"/>
    <property type="molecule type" value="Genomic_DNA"/>
</dbReference>
<dbReference type="PANTHER" id="PTHR43476:SF3">
    <property type="entry name" value="FAD-BINDING MONOOXYGENASE"/>
    <property type="match status" value="1"/>
</dbReference>
<dbReference type="SUPFAM" id="SSF51905">
    <property type="entry name" value="FAD/NAD(P)-binding domain"/>
    <property type="match status" value="1"/>
</dbReference>
<dbReference type="GO" id="GO:0008688">
    <property type="term" value="F:3-(3-hydroxyphenyl)propionate hydroxylase activity"/>
    <property type="evidence" value="ECO:0007669"/>
    <property type="project" value="TreeGrafter"/>
</dbReference>
<keyword evidence="4" id="KW-1185">Reference proteome</keyword>
<evidence type="ECO:0000313" key="3">
    <source>
        <dbReference type="EMBL" id="KAB8183671.1"/>
    </source>
</evidence>
<keyword evidence="1" id="KW-0560">Oxidoreductase</keyword>
<dbReference type="PRINTS" id="PR00420">
    <property type="entry name" value="RNGMNOXGNASE"/>
</dbReference>
<dbReference type="InterPro" id="IPR002938">
    <property type="entry name" value="FAD-bd"/>
</dbReference>
<dbReference type="Pfam" id="PF01494">
    <property type="entry name" value="FAD_binding_3"/>
    <property type="match status" value="1"/>
</dbReference>
<dbReference type="Gene3D" id="3.30.70.2450">
    <property type="match status" value="1"/>
</dbReference>
<dbReference type="PANTHER" id="PTHR43476">
    <property type="entry name" value="3-(3-HYDROXY-PHENYL)PROPIONATE/3-HYDROXYCINNAMIC ACID HYDROXYLASE"/>
    <property type="match status" value="1"/>
</dbReference>
<comment type="caution">
    <text evidence="3">The sequence shown here is derived from an EMBL/GenBank/DDBJ whole genome shotgun (WGS) entry which is preliminary data.</text>
</comment>
<dbReference type="GO" id="GO:0071949">
    <property type="term" value="F:FAD binding"/>
    <property type="evidence" value="ECO:0007669"/>
    <property type="project" value="InterPro"/>
</dbReference>
<dbReference type="RefSeq" id="WP_139575779.1">
    <property type="nucleotide sequence ID" value="NZ_VDMA02000009.1"/>
</dbReference>
<dbReference type="InterPro" id="IPR036188">
    <property type="entry name" value="FAD/NAD-bd_sf"/>
</dbReference>